<dbReference type="InterPro" id="IPR001647">
    <property type="entry name" value="HTH_TetR"/>
</dbReference>
<sequence length="204" mass="22638">MGRTSDAKERLLKAALDLIWERSYGVVTIDNICEKAGVKKGSFYYFFDSKSTLAVAALEEDWQQSGKTKLDNLFSASNPPLERIRAALQSVYDSQVEIQKEHGQILGCPCFSLGSEVSTQDEAIATKVKELLQRQVRYYESAIRDAQAEGTLPPGDAALKAKSLFAFIEGSLTQARIHNDLDFLRTLPDTAMDMLGAKRLESTH</sequence>
<dbReference type="PRINTS" id="PR00455">
    <property type="entry name" value="HTHTETR"/>
</dbReference>
<dbReference type="InterPro" id="IPR036271">
    <property type="entry name" value="Tet_transcr_reg_TetR-rel_C_sf"/>
</dbReference>
<keyword evidence="2 4" id="KW-0238">DNA-binding</keyword>
<evidence type="ECO:0000256" key="1">
    <source>
        <dbReference type="ARBA" id="ARBA00023015"/>
    </source>
</evidence>
<dbReference type="GO" id="GO:0003677">
    <property type="term" value="F:DNA binding"/>
    <property type="evidence" value="ECO:0007669"/>
    <property type="project" value="UniProtKB-UniRule"/>
</dbReference>
<dbReference type="AlphaFoldDB" id="A0A5R8KAI2"/>
<name>A0A5R8KAI2_9BACT</name>
<reference evidence="6 7" key="1">
    <citation type="submission" date="2019-05" db="EMBL/GenBank/DDBJ databases">
        <title>Verrucobacter flavum gen. nov., sp. nov. a new member of the family Verrucomicrobiaceae.</title>
        <authorList>
            <person name="Szuroczki S."/>
            <person name="Abbaszade G."/>
            <person name="Szabo A."/>
            <person name="Felfoldi T."/>
            <person name="Schumann P."/>
            <person name="Boka K."/>
            <person name="Keki Z."/>
            <person name="Toumi M."/>
            <person name="Toth E."/>
        </authorList>
    </citation>
    <scope>NUCLEOTIDE SEQUENCE [LARGE SCALE GENOMIC DNA]</scope>
    <source>
        <strain evidence="6 7">MG-N-17</strain>
    </source>
</reference>
<proteinExistence type="predicted"/>
<dbReference type="PANTHER" id="PTHR47506">
    <property type="entry name" value="TRANSCRIPTIONAL REGULATORY PROTEIN"/>
    <property type="match status" value="1"/>
</dbReference>
<dbReference type="Pfam" id="PF16925">
    <property type="entry name" value="TetR_C_13"/>
    <property type="match status" value="1"/>
</dbReference>
<gene>
    <name evidence="6" type="ORF">FEM03_18300</name>
</gene>
<dbReference type="EMBL" id="VAUV01000014">
    <property type="protein sequence ID" value="TLD69322.1"/>
    <property type="molecule type" value="Genomic_DNA"/>
</dbReference>
<dbReference type="OrthoDB" id="9814703at2"/>
<organism evidence="6 7">
    <name type="scientific">Phragmitibacter flavus</name>
    <dbReference type="NCBI Taxonomy" id="2576071"/>
    <lineage>
        <taxon>Bacteria</taxon>
        <taxon>Pseudomonadati</taxon>
        <taxon>Verrucomicrobiota</taxon>
        <taxon>Verrucomicrobiia</taxon>
        <taxon>Verrucomicrobiales</taxon>
        <taxon>Verrucomicrobiaceae</taxon>
        <taxon>Phragmitibacter</taxon>
    </lineage>
</organism>
<evidence type="ECO:0000313" key="7">
    <source>
        <dbReference type="Proteomes" id="UP000306196"/>
    </source>
</evidence>
<dbReference type="InterPro" id="IPR011075">
    <property type="entry name" value="TetR_C"/>
</dbReference>
<keyword evidence="3" id="KW-0804">Transcription</keyword>
<evidence type="ECO:0000256" key="4">
    <source>
        <dbReference type="PROSITE-ProRule" id="PRU00335"/>
    </source>
</evidence>
<keyword evidence="7" id="KW-1185">Reference proteome</keyword>
<keyword evidence="1" id="KW-0805">Transcription regulation</keyword>
<dbReference type="Gene3D" id="1.10.357.10">
    <property type="entry name" value="Tetracycline Repressor, domain 2"/>
    <property type="match status" value="1"/>
</dbReference>
<dbReference type="PROSITE" id="PS50977">
    <property type="entry name" value="HTH_TETR_2"/>
    <property type="match status" value="1"/>
</dbReference>
<feature type="domain" description="HTH tetR-type" evidence="5">
    <location>
        <begin position="5"/>
        <end position="65"/>
    </location>
</feature>
<dbReference type="InterPro" id="IPR009057">
    <property type="entry name" value="Homeodomain-like_sf"/>
</dbReference>
<dbReference type="Proteomes" id="UP000306196">
    <property type="component" value="Unassembled WGS sequence"/>
</dbReference>
<evidence type="ECO:0000313" key="6">
    <source>
        <dbReference type="EMBL" id="TLD69322.1"/>
    </source>
</evidence>
<evidence type="ECO:0000256" key="3">
    <source>
        <dbReference type="ARBA" id="ARBA00023163"/>
    </source>
</evidence>
<dbReference type="Pfam" id="PF00440">
    <property type="entry name" value="TetR_N"/>
    <property type="match status" value="1"/>
</dbReference>
<evidence type="ECO:0000259" key="5">
    <source>
        <dbReference type="PROSITE" id="PS50977"/>
    </source>
</evidence>
<evidence type="ECO:0000256" key="2">
    <source>
        <dbReference type="ARBA" id="ARBA00023125"/>
    </source>
</evidence>
<dbReference type="PANTHER" id="PTHR47506:SF1">
    <property type="entry name" value="HTH-TYPE TRANSCRIPTIONAL REGULATOR YJDC"/>
    <property type="match status" value="1"/>
</dbReference>
<dbReference type="SUPFAM" id="SSF46689">
    <property type="entry name" value="Homeodomain-like"/>
    <property type="match status" value="1"/>
</dbReference>
<comment type="caution">
    <text evidence="6">The sequence shown here is derived from an EMBL/GenBank/DDBJ whole genome shotgun (WGS) entry which is preliminary data.</text>
</comment>
<protein>
    <submittedName>
        <fullName evidence="6">TetR/AcrR family transcriptional regulator</fullName>
    </submittedName>
</protein>
<dbReference type="SUPFAM" id="SSF48498">
    <property type="entry name" value="Tetracyclin repressor-like, C-terminal domain"/>
    <property type="match status" value="1"/>
</dbReference>
<feature type="DNA-binding region" description="H-T-H motif" evidence="4">
    <location>
        <begin position="28"/>
        <end position="47"/>
    </location>
</feature>
<accession>A0A5R8KAI2</accession>
<dbReference type="RefSeq" id="WP_138087738.1">
    <property type="nucleotide sequence ID" value="NZ_VAUV01000014.1"/>
</dbReference>